<dbReference type="Proteomes" id="UP000557307">
    <property type="component" value="Unassembled WGS sequence"/>
</dbReference>
<gene>
    <name evidence="3" type="ORF">HNQ92_002872</name>
</gene>
<proteinExistence type="predicted"/>
<dbReference type="EMBL" id="JACHGF010000004">
    <property type="protein sequence ID" value="MBB5284724.1"/>
    <property type="molecule type" value="Genomic_DNA"/>
</dbReference>
<evidence type="ECO:0008006" key="5">
    <source>
        <dbReference type="Google" id="ProtNLM"/>
    </source>
</evidence>
<accession>A0A840TMW6</accession>
<reference evidence="3 4" key="1">
    <citation type="submission" date="2020-08" db="EMBL/GenBank/DDBJ databases">
        <title>Genomic Encyclopedia of Type Strains, Phase IV (KMG-IV): sequencing the most valuable type-strain genomes for metagenomic binning, comparative biology and taxonomic classification.</title>
        <authorList>
            <person name="Goeker M."/>
        </authorList>
    </citation>
    <scope>NUCLEOTIDE SEQUENCE [LARGE SCALE GENOMIC DNA]</scope>
    <source>
        <strain evidence="3 4">DSM 105074</strain>
    </source>
</reference>
<keyword evidence="2" id="KW-0732">Signal</keyword>
<dbReference type="RefSeq" id="WP_184174687.1">
    <property type="nucleotide sequence ID" value="NZ_JACHGF010000004.1"/>
</dbReference>
<feature type="signal peptide" evidence="2">
    <location>
        <begin position="1"/>
        <end position="23"/>
    </location>
</feature>
<protein>
    <recommendedName>
        <fullName evidence="5">DUF4412 domain-containing protein</fullName>
    </recommendedName>
</protein>
<feature type="region of interest" description="Disordered" evidence="1">
    <location>
        <begin position="232"/>
        <end position="255"/>
    </location>
</feature>
<evidence type="ECO:0000256" key="1">
    <source>
        <dbReference type="SAM" id="MobiDB-lite"/>
    </source>
</evidence>
<evidence type="ECO:0000313" key="3">
    <source>
        <dbReference type="EMBL" id="MBB5284724.1"/>
    </source>
</evidence>
<sequence length="255" mass="29133">MKRTWGGVLLLFLLLGFSAGSQAQQHYRIRADVSIKEKLADGKYRLTVGKVYYDKLYQKIVYKLTFPQKETLVIQDTTIYRLDQTDNLREVQTAFILAEFTVFHLALTQGLSDFGMKNTPVDLYKVAKVEKSGTKVITTWLPSDPATKKYLGKLVMSNVGKRLEALAIYGPDEKLLSRQFFTKYVNVKGVEFPMQVTQMTYSTTEPGKSNLQQSTYSNLLVDQSDEDSVYRHPVPLSQLTKLQKQRREGPKPSRN</sequence>
<evidence type="ECO:0000313" key="4">
    <source>
        <dbReference type="Proteomes" id="UP000557307"/>
    </source>
</evidence>
<keyword evidence="4" id="KW-1185">Reference proteome</keyword>
<evidence type="ECO:0000256" key="2">
    <source>
        <dbReference type="SAM" id="SignalP"/>
    </source>
</evidence>
<feature type="compositionally biased region" description="Basic and acidic residues" evidence="1">
    <location>
        <begin position="245"/>
        <end position="255"/>
    </location>
</feature>
<comment type="caution">
    <text evidence="3">The sequence shown here is derived from an EMBL/GenBank/DDBJ whole genome shotgun (WGS) entry which is preliminary data.</text>
</comment>
<dbReference type="AlphaFoldDB" id="A0A840TMW6"/>
<feature type="chain" id="PRO_5032511669" description="DUF4412 domain-containing protein" evidence="2">
    <location>
        <begin position="24"/>
        <end position="255"/>
    </location>
</feature>
<name>A0A840TMW6_9BACT</name>
<organism evidence="3 4">
    <name type="scientific">Rhabdobacter roseus</name>
    <dbReference type="NCBI Taxonomy" id="1655419"/>
    <lineage>
        <taxon>Bacteria</taxon>
        <taxon>Pseudomonadati</taxon>
        <taxon>Bacteroidota</taxon>
        <taxon>Cytophagia</taxon>
        <taxon>Cytophagales</taxon>
        <taxon>Cytophagaceae</taxon>
        <taxon>Rhabdobacter</taxon>
    </lineage>
</organism>